<accession>A0A6J5NAG8</accession>
<sequence length="146" mass="16219">MIYLSTTTPTKVTLLSNKDRTAGSSYADLSTNYYTFQIVSCDTFDEYVFSPDNFSEGPYYDSFTVSVGMTISMTGSVMINADAGQYNFTVYKMPTEYNLNVASASYVTERGILQITDVNGFNWFAPSQPTAFTQSDSDTLKAFTEL</sequence>
<gene>
    <name evidence="1" type="ORF">UFOVP630_11</name>
</gene>
<organism evidence="1">
    <name type="scientific">uncultured Caudovirales phage</name>
    <dbReference type="NCBI Taxonomy" id="2100421"/>
    <lineage>
        <taxon>Viruses</taxon>
        <taxon>Duplodnaviria</taxon>
        <taxon>Heunggongvirae</taxon>
        <taxon>Uroviricota</taxon>
        <taxon>Caudoviricetes</taxon>
        <taxon>Peduoviridae</taxon>
        <taxon>Maltschvirus</taxon>
        <taxon>Maltschvirus maltsch</taxon>
    </lineage>
</organism>
<evidence type="ECO:0000313" key="1">
    <source>
        <dbReference type="EMBL" id="CAB4154081.1"/>
    </source>
</evidence>
<dbReference type="EMBL" id="LR796607">
    <property type="protein sequence ID" value="CAB4154081.1"/>
    <property type="molecule type" value="Genomic_DNA"/>
</dbReference>
<name>A0A6J5NAG8_9CAUD</name>
<proteinExistence type="predicted"/>
<reference evidence="1" key="1">
    <citation type="submission" date="2020-04" db="EMBL/GenBank/DDBJ databases">
        <authorList>
            <person name="Chiriac C."/>
            <person name="Salcher M."/>
            <person name="Ghai R."/>
            <person name="Kavagutti S V."/>
        </authorList>
    </citation>
    <scope>NUCLEOTIDE SEQUENCE</scope>
</reference>
<protein>
    <submittedName>
        <fullName evidence="1">Uncharacterized protein</fullName>
    </submittedName>
</protein>